<dbReference type="Proteomes" id="UP000321892">
    <property type="component" value="Chromosome"/>
</dbReference>
<dbReference type="AlphaFoldDB" id="A0A510JIY1"/>
<evidence type="ECO:0000259" key="1">
    <source>
        <dbReference type="Pfam" id="PF03537"/>
    </source>
</evidence>
<name>A0A510JIY1_9FUSO</name>
<organism evidence="2 3">
    <name type="scientific">Leptotrichia hofstadii</name>
    <dbReference type="NCBI Taxonomy" id="157688"/>
    <lineage>
        <taxon>Bacteria</taxon>
        <taxon>Fusobacteriati</taxon>
        <taxon>Fusobacteriota</taxon>
        <taxon>Fusobacteriia</taxon>
        <taxon>Fusobacteriales</taxon>
        <taxon>Leptotrichiaceae</taxon>
        <taxon>Leptotrichia</taxon>
    </lineage>
</organism>
<dbReference type="InterPro" id="IPR016062">
    <property type="entry name" value="TM1410-rel"/>
</dbReference>
<dbReference type="SUPFAM" id="SSF51445">
    <property type="entry name" value="(Trans)glycosidases"/>
    <property type="match status" value="1"/>
</dbReference>
<dbReference type="Gene3D" id="3.20.20.70">
    <property type="entry name" value="Aldolase class I"/>
    <property type="match status" value="2"/>
</dbReference>
<dbReference type="InterPro" id="IPR004352">
    <property type="entry name" value="GH114_TIM-barrel"/>
</dbReference>
<dbReference type="KEGG" id="lhf:JCM16775_1983"/>
<dbReference type="PRINTS" id="PR01545">
    <property type="entry name" value="THEMAYE10DUF"/>
</dbReference>
<dbReference type="EMBL" id="AP019823">
    <property type="protein sequence ID" value="BBM39272.1"/>
    <property type="molecule type" value="Genomic_DNA"/>
</dbReference>
<gene>
    <name evidence="2" type="ORF">JCM16775_1983</name>
</gene>
<dbReference type="RefSeq" id="WP_026746909.1">
    <property type="nucleotide sequence ID" value="NZ_AP019823.1"/>
</dbReference>
<evidence type="ECO:0000313" key="2">
    <source>
        <dbReference type="EMBL" id="BBM39272.1"/>
    </source>
</evidence>
<dbReference type="InterPro" id="IPR017853">
    <property type="entry name" value="GH"/>
</dbReference>
<feature type="domain" description="Glycoside-hydrolase family GH114 TIM-barrel" evidence="1">
    <location>
        <begin position="222"/>
        <end position="323"/>
    </location>
</feature>
<sequence length="331" mass="39354">MKTKLLILFLVFSIYCFSQQKYKKINNLRNYETGSETYRNRMRELILEIKKNTSKDRLLITQNGNELYFYNGELNKDFINVTDGTTQESLYYGAEFKLTNPTSKKQKEQLLNWLIPVKKYGKPVFVINYGSGQKVRQDLLKKSEQTKFINELLPSFEANMTYVPVQRFNADNITSLADVKNFLVLLNPEKFKNIDAFFEYLKQTDYDLLLIELSHNGKFMTKNQISILKRKKNGAKRKVIAYFSIGEAGNYRSYWKEEWNNKSKRPNWIVEENPYWKGDFIVKYWSSEWKQIVKDYQKKLDEIGVDGYLLDTVDIYYNFEDKFEKTGKIID</sequence>
<dbReference type="OrthoDB" id="30037at2"/>
<dbReference type="Pfam" id="PF03537">
    <property type="entry name" value="Glyco_hydro_114"/>
    <property type="match status" value="1"/>
</dbReference>
<proteinExistence type="predicted"/>
<keyword evidence="3" id="KW-1185">Reference proteome</keyword>
<protein>
    <recommendedName>
        <fullName evidence="1">Glycoside-hydrolase family GH114 TIM-barrel domain-containing protein</fullName>
    </recommendedName>
</protein>
<evidence type="ECO:0000313" key="3">
    <source>
        <dbReference type="Proteomes" id="UP000321892"/>
    </source>
</evidence>
<dbReference type="PANTHER" id="PTHR35882:SF3">
    <property type="entry name" value="GLYCOSIDE-HYDROLASE FAMILY GH114 TIM-BARREL DOMAIN-CONTAINING PROTEIN"/>
    <property type="match status" value="1"/>
</dbReference>
<dbReference type="PANTHER" id="PTHR35882">
    <property type="entry name" value="PELA"/>
    <property type="match status" value="1"/>
</dbReference>
<accession>A0A510JIY1</accession>
<dbReference type="InterPro" id="IPR013785">
    <property type="entry name" value="Aldolase_TIM"/>
</dbReference>
<reference evidence="2 3" key="1">
    <citation type="submission" date="2019-07" db="EMBL/GenBank/DDBJ databases">
        <title>Complete Genome Sequence of Leptotrichia hofstadii Strain JCM16775.</title>
        <authorList>
            <person name="Watanabe S."/>
            <person name="Cui L."/>
        </authorList>
    </citation>
    <scope>NUCLEOTIDE SEQUENCE [LARGE SCALE GENOMIC DNA]</scope>
    <source>
        <strain evidence="2 3">JCM16775</strain>
    </source>
</reference>